<sequence>MFKKAQGHIRLQVERYKDEFSGLQEDEYHTIWEQFQRPFVQTWWKSTKILAIVQDIFAGSLFHKLCDEYNQQQMNSVRAPGFVSAMSIMLTWALAYTLCLFSSRTIIMALRSIHPTGNGSSMQIQYTGQTFCIANASSMKATQTPAPTTLANFLSVTNSQQLLANFLALLGLRNIEFTGASQSLPHLRKTPIIHSSKDYSHSKFQSSCSSGSYNSEDLSGYSVPQKLYSGYNHMNEGIKEFYIDVEMNGKGIPVEPVTFVFEGLTFSRYEEGSNESTPLFSYVTCYAKPQNMLALLGGSRTSKVTLLQCLAERIPFTGSLNGNVLVNGFPPGASFSRLLCYVEKLDAHQTYSVNESIQFSAALRLGKTVNAMRRHIHVELVLNQLGLLPYSNQLVGSLRDATGKTFEIAKKITIAQVSSFAKNQYLGLIP</sequence>
<name>A0AAP0M4C2_9ROSI</name>
<evidence type="ECO:0000313" key="4">
    <source>
        <dbReference type="Proteomes" id="UP001428341"/>
    </source>
</evidence>
<protein>
    <submittedName>
        <fullName evidence="3">Uncharacterized protein</fullName>
    </submittedName>
</protein>
<keyword evidence="1" id="KW-0813">Transport</keyword>
<evidence type="ECO:0000256" key="1">
    <source>
        <dbReference type="ARBA" id="ARBA00022448"/>
    </source>
</evidence>
<keyword evidence="2" id="KW-0472">Membrane</keyword>
<feature type="transmembrane region" description="Helical" evidence="2">
    <location>
        <begin position="82"/>
        <end position="101"/>
    </location>
</feature>
<dbReference type="PANTHER" id="PTHR19241">
    <property type="entry name" value="ATP-BINDING CASSETTE TRANSPORTER"/>
    <property type="match status" value="1"/>
</dbReference>
<keyword evidence="2" id="KW-0812">Transmembrane</keyword>
<dbReference type="Gene3D" id="3.40.50.300">
    <property type="entry name" value="P-loop containing nucleotide triphosphate hydrolases"/>
    <property type="match status" value="1"/>
</dbReference>
<dbReference type="InterPro" id="IPR027417">
    <property type="entry name" value="P-loop_NTPase"/>
</dbReference>
<proteinExistence type="predicted"/>
<keyword evidence="4" id="KW-1185">Reference proteome</keyword>
<reference evidence="3 4" key="1">
    <citation type="submission" date="2024-05" db="EMBL/GenBank/DDBJ databases">
        <title>Haplotype-resolved chromosome-level genome assembly of Huyou (Citrus changshanensis).</title>
        <authorList>
            <person name="Miao C."/>
            <person name="Chen W."/>
            <person name="Wu Y."/>
            <person name="Wang L."/>
            <person name="Zhao S."/>
            <person name="Grierson D."/>
            <person name="Xu C."/>
            <person name="Chen K."/>
        </authorList>
    </citation>
    <scope>NUCLEOTIDE SEQUENCE [LARGE SCALE GENOMIC DNA]</scope>
    <source>
        <strain evidence="3">01-14</strain>
        <tissue evidence="3">Leaf</tissue>
    </source>
</reference>
<gene>
    <name evidence="3" type="ORF">WN944_003212</name>
</gene>
<keyword evidence="2" id="KW-1133">Transmembrane helix</keyword>
<organism evidence="3 4">
    <name type="scientific">Citrus x changshan-huyou</name>
    <dbReference type="NCBI Taxonomy" id="2935761"/>
    <lineage>
        <taxon>Eukaryota</taxon>
        <taxon>Viridiplantae</taxon>
        <taxon>Streptophyta</taxon>
        <taxon>Embryophyta</taxon>
        <taxon>Tracheophyta</taxon>
        <taxon>Spermatophyta</taxon>
        <taxon>Magnoliopsida</taxon>
        <taxon>eudicotyledons</taxon>
        <taxon>Gunneridae</taxon>
        <taxon>Pentapetalae</taxon>
        <taxon>rosids</taxon>
        <taxon>malvids</taxon>
        <taxon>Sapindales</taxon>
        <taxon>Rutaceae</taxon>
        <taxon>Aurantioideae</taxon>
        <taxon>Citrus</taxon>
    </lineage>
</organism>
<dbReference type="EMBL" id="JBCGBO010000006">
    <property type="protein sequence ID" value="KAK9192519.1"/>
    <property type="molecule type" value="Genomic_DNA"/>
</dbReference>
<accession>A0AAP0M4C2</accession>
<dbReference type="Proteomes" id="UP001428341">
    <property type="component" value="Unassembled WGS sequence"/>
</dbReference>
<evidence type="ECO:0000313" key="3">
    <source>
        <dbReference type="EMBL" id="KAK9192519.1"/>
    </source>
</evidence>
<evidence type="ECO:0000256" key="2">
    <source>
        <dbReference type="SAM" id="Phobius"/>
    </source>
</evidence>
<comment type="caution">
    <text evidence="3">The sequence shown here is derived from an EMBL/GenBank/DDBJ whole genome shotgun (WGS) entry which is preliminary data.</text>
</comment>
<dbReference type="AlphaFoldDB" id="A0AAP0M4C2"/>